<dbReference type="AlphaFoldDB" id="A0A7L0CNF3"/>
<evidence type="ECO:0000313" key="8">
    <source>
        <dbReference type="EMBL" id="NXJ55711.1"/>
    </source>
</evidence>
<keyword evidence="6" id="KW-0695">RNA-directed DNA polymerase</keyword>
<dbReference type="GO" id="GO:0004519">
    <property type="term" value="F:endonuclease activity"/>
    <property type="evidence" value="ECO:0007669"/>
    <property type="project" value="UniProtKB-KW"/>
</dbReference>
<dbReference type="PANTHER" id="PTHR41694:SF3">
    <property type="entry name" value="RNA-DIRECTED DNA POLYMERASE-RELATED"/>
    <property type="match status" value="1"/>
</dbReference>
<keyword evidence="5" id="KW-0378">Hydrolase</keyword>
<dbReference type="GO" id="GO:0035613">
    <property type="term" value="F:RNA stem-loop binding"/>
    <property type="evidence" value="ECO:0007669"/>
    <property type="project" value="TreeGrafter"/>
</dbReference>
<accession>A0A7L0CNF3</accession>
<keyword evidence="9" id="KW-1185">Reference proteome</keyword>
<dbReference type="PANTHER" id="PTHR41694">
    <property type="entry name" value="ENDOGENOUS RETROVIRUS GROUP K MEMBER POL PROTEIN"/>
    <property type="match status" value="1"/>
</dbReference>
<evidence type="ECO:0000313" key="9">
    <source>
        <dbReference type="Proteomes" id="UP000519115"/>
    </source>
</evidence>
<reference evidence="8 9" key="1">
    <citation type="submission" date="2019-09" db="EMBL/GenBank/DDBJ databases">
        <title>Bird 10,000 Genomes (B10K) Project - Family phase.</title>
        <authorList>
            <person name="Zhang G."/>
        </authorList>
    </citation>
    <scope>NUCLEOTIDE SEQUENCE [LARGE SCALE GENOMIC DNA]</scope>
    <source>
        <strain evidence="8">B10K-DU-007-42</strain>
        <tissue evidence="8">Muscle</tissue>
    </source>
</reference>
<dbReference type="Pfam" id="PF06817">
    <property type="entry name" value="RVT_thumb"/>
    <property type="match status" value="1"/>
</dbReference>
<name>A0A7L0CNF3_9AVES</name>
<dbReference type="InterPro" id="IPR043128">
    <property type="entry name" value="Rev_trsase/Diguanyl_cyclase"/>
</dbReference>
<sequence length="66" mass="7556">VSFLGVGITSSYITPPQIKIRRNIKTLHDMQQLVGSLQWLRNIVLIPPEVMAPLYDLLKGKNPWEQ</sequence>
<feature type="domain" description="Reverse transcriptase thumb" evidence="7">
    <location>
        <begin position="17"/>
        <end position="62"/>
    </location>
</feature>
<dbReference type="GO" id="GO:0003964">
    <property type="term" value="F:RNA-directed DNA polymerase activity"/>
    <property type="evidence" value="ECO:0007669"/>
    <property type="project" value="UniProtKB-KW"/>
</dbReference>
<keyword evidence="2" id="KW-0548">Nucleotidyltransferase</keyword>
<dbReference type="Gene3D" id="3.30.70.270">
    <property type="match status" value="1"/>
</dbReference>
<evidence type="ECO:0000256" key="4">
    <source>
        <dbReference type="ARBA" id="ARBA00022759"/>
    </source>
</evidence>
<keyword evidence="1" id="KW-0808">Transferase</keyword>
<evidence type="ECO:0000259" key="7">
    <source>
        <dbReference type="Pfam" id="PF06817"/>
    </source>
</evidence>
<gene>
    <name evidence="8" type="primary">Hervk_1</name>
    <name evidence="8" type="ORF">SPITYR_R15759</name>
</gene>
<organism evidence="8 9">
    <name type="scientific">Spizaetus tyrannus</name>
    <name type="common">black hawk-eagle</name>
    <dbReference type="NCBI Taxonomy" id="252798"/>
    <lineage>
        <taxon>Eukaryota</taxon>
        <taxon>Metazoa</taxon>
        <taxon>Chordata</taxon>
        <taxon>Craniata</taxon>
        <taxon>Vertebrata</taxon>
        <taxon>Euteleostomi</taxon>
        <taxon>Archelosauria</taxon>
        <taxon>Archosauria</taxon>
        <taxon>Dinosauria</taxon>
        <taxon>Saurischia</taxon>
        <taxon>Theropoda</taxon>
        <taxon>Coelurosauria</taxon>
        <taxon>Aves</taxon>
        <taxon>Neognathae</taxon>
        <taxon>Neoaves</taxon>
        <taxon>Telluraves</taxon>
        <taxon>Accipitrimorphae</taxon>
        <taxon>Accipitriformes</taxon>
        <taxon>Accipitridae</taxon>
        <taxon>Accipitrinae</taxon>
        <taxon>Spizaetus</taxon>
    </lineage>
</organism>
<feature type="non-terminal residue" evidence="8">
    <location>
        <position position="66"/>
    </location>
</feature>
<evidence type="ECO:0000256" key="5">
    <source>
        <dbReference type="ARBA" id="ARBA00022801"/>
    </source>
</evidence>
<keyword evidence="3" id="KW-0540">Nuclease</keyword>
<evidence type="ECO:0000256" key="6">
    <source>
        <dbReference type="ARBA" id="ARBA00022918"/>
    </source>
</evidence>
<dbReference type="GO" id="GO:0016787">
    <property type="term" value="F:hydrolase activity"/>
    <property type="evidence" value="ECO:0007669"/>
    <property type="project" value="UniProtKB-KW"/>
</dbReference>
<dbReference type="InterPro" id="IPR010661">
    <property type="entry name" value="RVT_thumb"/>
</dbReference>
<dbReference type="InterPro" id="IPR043502">
    <property type="entry name" value="DNA/RNA_pol_sf"/>
</dbReference>
<feature type="non-terminal residue" evidence="8">
    <location>
        <position position="1"/>
    </location>
</feature>
<comment type="caution">
    <text evidence="8">The sequence shown here is derived from an EMBL/GenBank/DDBJ whole genome shotgun (WGS) entry which is preliminary data.</text>
</comment>
<evidence type="ECO:0000256" key="1">
    <source>
        <dbReference type="ARBA" id="ARBA00022679"/>
    </source>
</evidence>
<proteinExistence type="predicted"/>
<dbReference type="EMBL" id="VXAF01000830">
    <property type="protein sequence ID" value="NXJ55711.1"/>
    <property type="molecule type" value="Genomic_DNA"/>
</dbReference>
<evidence type="ECO:0000256" key="2">
    <source>
        <dbReference type="ARBA" id="ARBA00022695"/>
    </source>
</evidence>
<keyword evidence="4" id="KW-0255">Endonuclease</keyword>
<dbReference type="SUPFAM" id="SSF56672">
    <property type="entry name" value="DNA/RNA polymerases"/>
    <property type="match status" value="1"/>
</dbReference>
<dbReference type="Proteomes" id="UP000519115">
    <property type="component" value="Unassembled WGS sequence"/>
</dbReference>
<evidence type="ECO:0000256" key="3">
    <source>
        <dbReference type="ARBA" id="ARBA00022722"/>
    </source>
</evidence>
<protein>
    <submittedName>
        <fullName evidence="8">PO113 protein</fullName>
    </submittedName>
</protein>